<dbReference type="InterPro" id="IPR053950">
    <property type="entry name" value="CAP_N"/>
</dbReference>
<dbReference type="GO" id="GO:0030833">
    <property type="term" value="P:regulation of actin filament polymerization"/>
    <property type="evidence" value="ECO:0007669"/>
    <property type="project" value="EnsemblFungi"/>
</dbReference>
<feature type="region of interest" description="Disordered" evidence="5">
    <location>
        <begin position="276"/>
        <end position="313"/>
    </location>
</feature>
<feature type="compositionally biased region" description="Basic residues" evidence="5">
    <location>
        <begin position="365"/>
        <end position="375"/>
    </location>
</feature>
<proteinExistence type="inferred from homology"/>
<dbReference type="PANTHER" id="PTHR10652:SF0">
    <property type="entry name" value="ADENYLYL CYCLASE-ASSOCIATED PROTEIN"/>
    <property type="match status" value="1"/>
</dbReference>
<dbReference type="InterPro" id="IPR017901">
    <property type="entry name" value="C-CAP_CF_C-like"/>
</dbReference>
<dbReference type="InterPro" id="IPR016098">
    <property type="entry name" value="CAP/MinC_C"/>
</dbReference>
<dbReference type="EMBL" id="LT598454">
    <property type="protein sequence ID" value="SCU85557.1"/>
    <property type="molecule type" value="Genomic_DNA"/>
</dbReference>
<dbReference type="GO" id="GO:0019933">
    <property type="term" value="P:cAMP-mediated signaling"/>
    <property type="evidence" value="ECO:0007669"/>
    <property type="project" value="TreeGrafter"/>
</dbReference>
<sequence length="534" mass="58166">MSDSFAIQGYNLSKLLKRLEDATARLEDVTFFQEGYVQTKIDAALSEGAQSEDKKVPQQPDAEEVSTTAEPAGSAVGTSEPGQKIAEESEPSSISAFREFFVTYVEPLVATSAKIDPVVQSATEYFLKAFEAQKTFLKVVAASKKPDFGSDDFALSLQPLNKQILAIGDLKDENRQSKYFAHLNAVAEGVPLLSWIGVETPTSMISDFKDAAQFWTNRVLKDFKESDPASQEWVKQFLGVFDGLRDYVKQYHTTGPSWNDAEGLEFSDALKKLGNEEVPEASSPSGTISGPAPPPPPPPAPPASVFEASEPPASKSGIDAVFNELNQGEAITKSLKKVDKTQQTHKNPALRESVAIPSAKTPPPKPKKPTTLKTKKPARKELIGNKWFIEGFEQEETPIVVDVAKDESVYIGNCSNVFIQLKGKVNAISVSETERCNIVLDSSISGLDIIKSVKFAIQVEHSLPQISIDKSDDGIIYLSKESLNAEIFTSCSTSLNVNLPIGEEGDFVEFPVPEQLKHSFADGKLKTSVYEHAG</sequence>
<dbReference type="GO" id="GO:0000935">
    <property type="term" value="C:division septum"/>
    <property type="evidence" value="ECO:0007669"/>
    <property type="project" value="EnsemblFungi"/>
</dbReference>
<dbReference type="GO" id="GO:0030836">
    <property type="term" value="P:positive regulation of actin filament depolymerization"/>
    <property type="evidence" value="ECO:0007669"/>
    <property type="project" value="EnsemblFungi"/>
</dbReference>
<gene>
    <name evidence="7" type="ORF">LADA_0D08240G</name>
</gene>
<feature type="region of interest" description="Disordered" evidence="5">
    <location>
        <begin position="337"/>
        <end position="375"/>
    </location>
</feature>
<dbReference type="Gene3D" id="2.160.20.70">
    <property type="match status" value="1"/>
</dbReference>
<comment type="function">
    <text evidence="2">The N-terminal domain binds to adenylyl cyclase, thereby enabling adenylyl cyclase to be activated by upstream regulatory signals, such as Ras. The C-terminal domain is required for normal cellular morphology and growth control.</text>
</comment>
<dbReference type="InterPro" id="IPR013912">
    <property type="entry name" value="Adenylate_cyclase-assoc_CAP_C"/>
</dbReference>
<dbReference type="InterPro" id="IPR018106">
    <property type="entry name" value="CAP_CS_N"/>
</dbReference>
<evidence type="ECO:0000256" key="1">
    <source>
        <dbReference type="ARBA" id="ARBA00007659"/>
    </source>
</evidence>
<feature type="domain" description="C-CAP/cofactor C-like" evidence="6">
    <location>
        <begin position="377"/>
        <end position="512"/>
    </location>
</feature>
<dbReference type="PANTHER" id="PTHR10652">
    <property type="entry name" value="ADENYLYL CYCLASE-ASSOCIATED PROTEIN"/>
    <property type="match status" value="1"/>
</dbReference>
<feature type="region of interest" description="Disordered" evidence="5">
    <location>
        <begin position="46"/>
        <end position="90"/>
    </location>
</feature>
<dbReference type="Gene3D" id="1.25.40.330">
    <property type="entry name" value="Adenylate cyclase-associated CAP, N-terminal domain"/>
    <property type="match status" value="1"/>
</dbReference>
<feature type="compositionally biased region" description="Low complexity" evidence="5">
    <location>
        <begin position="281"/>
        <end position="290"/>
    </location>
</feature>
<dbReference type="GO" id="GO:0031138">
    <property type="term" value="P:negative regulation of conjugation with cellular fusion"/>
    <property type="evidence" value="ECO:0007669"/>
    <property type="project" value="EnsemblFungi"/>
</dbReference>
<dbReference type="InterPro" id="IPR001837">
    <property type="entry name" value="Adenylate_cyclase-assoc_CAP"/>
</dbReference>
<dbReference type="SMART" id="SM00673">
    <property type="entry name" value="CARP"/>
    <property type="match status" value="2"/>
</dbReference>
<protein>
    <recommendedName>
        <fullName evidence="3 4">Adenylyl cyclase-associated protein</fullName>
    </recommendedName>
</protein>
<dbReference type="GO" id="GO:0051014">
    <property type="term" value="P:actin filament severing"/>
    <property type="evidence" value="ECO:0007669"/>
    <property type="project" value="EnsemblFungi"/>
</dbReference>
<dbReference type="InterPro" id="IPR036223">
    <property type="entry name" value="CAP_C_sf"/>
</dbReference>
<dbReference type="Pfam" id="PF08603">
    <property type="entry name" value="CAP_C"/>
    <property type="match status" value="1"/>
</dbReference>
<dbReference type="InterPro" id="IPR006599">
    <property type="entry name" value="CARP_motif"/>
</dbReference>
<dbReference type="InterPro" id="IPR036222">
    <property type="entry name" value="CAP_N_sf"/>
</dbReference>
<dbReference type="SUPFAM" id="SSF101278">
    <property type="entry name" value="N-terminal domain of adenylylcyclase associated protein, CAP"/>
    <property type="match status" value="1"/>
</dbReference>
<dbReference type="Pfam" id="PF01213">
    <property type="entry name" value="CAP_N-CM"/>
    <property type="match status" value="1"/>
</dbReference>
<dbReference type="GO" id="GO:0010619">
    <property type="term" value="P:adenylate cyclase-activating glucose-activated G protein-coupled receptor signaling pathway"/>
    <property type="evidence" value="ECO:0007669"/>
    <property type="project" value="EnsemblFungi"/>
</dbReference>
<dbReference type="OrthoDB" id="77251at2759"/>
<dbReference type="PROSITE" id="PS01089">
    <property type="entry name" value="CAP_2"/>
    <property type="match status" value="1"/>
</dbReference>
<dbReference type="GO" id="GO:0030042">
    <property type="term" value="P:actin filament depolymerization"/>
    <property type="evidence" value="ECO:0007669"/>
    <property type="project" value="EnsemblFungi"/>
</dbReference>
<keyword evidence="8" id="KW-1185">Reference proteome</keyword>
<evidence type="ECO:0000256" key="4">
    <source>
        <dbReference type="RuleBase" id="RU000647"/>
    </source>
</evidence>
<evidence type="ECO:0000256" key="2">
    <source>
        <dbReference type="ARBA" id="ARBA00054756"/>
    </source>
</evidence>
<feature type="compositionally biased region" description="Low complexity" evidence="5">
    <location>
        <begin position="303"/>
        <end position="313"/>
    </location>
</feature>
<dbReference type="Proteomes" id="UP000190274">
    <property type="component" value="Chromosome D"/>
</dbReference>
<dbReference type="InterPro" id="IPR028417">
    <property type="entry name" value="CAP_CS_C"/>
</dbReference>
<dbReference type="GO" id="GO:0046579">
    <property type="term" value="P:positive regulation of Ras protein signal transduction"/>
    <property type="evidence" value="ECO:0007669"/>
    <property type="project" value="EnsemblFungi"/>
</dbReference>
<dbReference type="GO" id="GO:0030308">
    <property type="term" value="P:negative regulation of cell growth"/>
    <property type="evidence" value="ECO:0007669"/>
    <property type="project" value="EnsemblFungi"/>
</dbReference>
<dbReference type="AlphaFoldDB" id="A0A1G4J6T1"/>
<comment type="similarity">
    <text evidence="1 4">Belongs to the CAP family.</text>
</comment>
<dbReference type="STRING" id="1266660.A0A1G4J6T1"/>
<dbReference type="InterPro" id="IPR013992">
    <property type="entry name" value="Adenylate_cyclase-assoc_CAP_N"/>
</dbReference>
<dbReference type="PROSITE" id="PS01088">
    <property type="entry name" value="CAP_1"/>
    <property type="match status" value="1"/>
</dbReference>
<evidence type="ECO:0000313" key="8">
    <source>
        <dbReference type="Proteomes" id="UP000190274"/>
    </source>
</evidence>
<feature type="compositionally biased region" description="Pro residues" evidence="5">
    <location>
        <begin position="291"/>
        <end position="302"/>
    </location>
</feature>
<dbReference type="SUPFAM" id="SSF69340">
    <property type="entry name" value="C-terminal domain of adenylylcyclase associated protein"/>
    <property type="match status" value="1"/>
</dbReference>
<accession>A0A1G4J6T1</accession>
<dbReference type="GO" id="GO:0035838">
    <property type="term" value="C:growing cell tip"/>
    <property type="evidence" value="ECO:0007669"/>
    <property type="project" value="EnsemblFungi"/>
</dbReference>
<dbReference type="GO" id="GO:0030479">
    <property type="term" value="C:actin cortical patch"/>
    <property type="evidence" value="ECO:0007669"/>
    <property type="project" value="EnsemblFungi"/>
</dbReference>
<dbReference type="FunFam" id="2.160.20.70:FF:000008">
    <property type="entry name" value="Adenylyl cyclase-associated protein"/>
    <property type="match status" value="1"/>
</dbReference>
<dbReference type="FunFam" id="1.25.40.330:FF:000001">
    <property type="entry name" value="Adenylyl cyclase-associated protein"/>
    <property type="match status" value="1"/>
</dbReference>
<dbReference type="GO" id="GO:0008179">
    <property type="term" value="F:adenylate cyclase binding"/>
    <property type="evidence" value="ECO:0007669"/>
    <property type="project" value="EnsemblFungi"/>
</dbReference>
<dbReference type="PROSITE" id="PS51329">
    <property type="entry name" value="C_CAP_COFACTOR_C"/>
    <property type="match status" value="1"/>
</dbReference>
<evidence type="ECO:0000256" key="3">
    <source>
        <dbReference type="ARBA" id="ARBA00072052"/>
    </source>
</evidence>
<dbReference type="GO" id="GO:0007265">
    <property type="term" value="P:Ras protein signal transduction"/>
    <property type="evidence" value="ECO:0007669"/>
    <property type="project" value="EnsemblFungi"/>
</dbReference>
<dbReference type="GO" id="GO:0042802">
    <property type="term" value="F:identical protein binding"/>
    <property type="evidence" value="ECO:0007669"/>
    <property type="project" value="EnsemblFungi"/>
</dbReference>
<evidence type="ECO:0000313" key="7">
    <source>
        <dbReference type="EMBL" id="SCU85557.1"/>
    </source>
</evidence>
<dbReference type="GO" id="GO:0090141">
    <property type="term" value="P:positive regulation of mitochondrial fission"/>
    <property type="evidence" value="ECO:0007669"/>
    <property type="project" value="EnsemblFungi"/>
</dbReference>
<evidence type="ECO:0000256" key="5">
    <source>
        <dbReference type="SAM" id="MobiDB-lite"/>
    </source>
</evidence>
<reference evidence="7 8" key="1">
    <citation type="submission" date="2016-03" db="EMBL/GenBank/DDBJ databases">
        <authorList>
            <person name="Devillers H."/>
        </authorList>
    </citation>
    <scope>NUCLEOTIDE SEQUENCE [LARGE SCALE GENOMIC DNA]</scope>
    <source>
        <strain evidence="7">CBS 10888</strain>
    </source>
</reference>
<dbReference type="Pfam" id="PF21938">
    <property type="entry name" value="CAP_N"/>
    <property type="match status" value="1"/>
</dbReference>
<evidence type="ECO:0000259" key="6">
    <source>
        <dbReference type="PROSITE" id="PS51329"/>
    </source>
</evidence>
<organism evidence="7 8">
    <name type="scientific">Lachancea dasiensis</name>
    <dbReference type="NCBI Taxonomy" id="1072105"/>
    <lineage>
        <taxon>Eukaryota</taxon>
        <taxon>Fungi</taxon>
        <taxon>Dikarya</taxon>
        <taxon>Ascomycota</taxon>
        <taxon>Saccharomycotina</taxon>
        <taxon>Saccharomycetes</taxon>
        <taxon>Saccharomycetales</taxon>
        <taxon>Saccharomycetaceae</taxon>
        <taxon>Lachancea</taxon>
    </lineage>
</organism>
<name>A0A1G4J6T1_9SACH</name>
<dbReference type="GO" id="GO:0003779">
    <property type="term" value="F:actin binding"/>
    <property type="evidence" value="ECO:0007669"/>
    <property type="project" value="EnsemblFungi"/>
</dbReference>